<dbReference type="AlphaFoldDB" id="A0A4Z0LAL8"/>
<dbReference type="SUPFAM" id="SSF53335">
    <property type="entry name" value="S-adenosyl-L-methionine-dependent methyltransferases"/>
    <property type="match status" value="1"/>
</dbReference>
<organism evidence="5 6">
    <name type="scientific">Flavobacterium humi</name>
    <dbReference type="NCBI Taxonomy" id="2562683"/>
    <lineage>
        <taxon>Bacteria</taxon>
        <taxon>Pseudomonadati</taxon>
        <taxon>Bacteroidota</taxon>
        <taxon>Flavobacteriia</taxon>
        <taxon>Flavobacteriales</taxon>
        <taxon>Flavobacteriaceae</taxon>
        <taxon>Flavobacterium</taxon>
    </lineage>
</organism>
<dbReference type="Pfam" id="PF08241">
    <property type="entry name" value="Methyltransf_11"/>
    <property type="match status" value="1"/>
</dbReference>
<evidence type="ECO:0000313" key="6">
    <source>
        <dbReference type="Proteomes" id="UP000297407"/>
    </source>
</evidence>
<evidence type="ECO:0000313" key="5">
    <source>
        <dbReference type="EMBL" id="TGD58118.1"/>
    </source>
</evidence>
<keyword evidence="3 5" id="KW-0808">Transferase</keyword>
<dbReference type="GO" id="GO:0032259">
    <property type="term" value="P:methylation"/>
    <property type="evidence" value="ECO:0007669"/>
    <property type="project" value="UniProtKB-KW"/>
</dbReference>
<gene>
    <name evidence="5" type="ORF">E4635_08930</name>
</gene>
<feature type="domain" description="Methyltransferase type 11" evidence="4">
    <location>
        <begin position="38"/>
        <end position="126"/>
    </location>
</feature>
<comment type="caution">
    <text evidence="5">The sequence shown here is derived from an EMBL/GenBank/DDBJ whole genome shotgun (WGS) entry which is preliminary data.</text>
</comment>
<protein>
    <submittedName>
        <fullName evidence="5">Class I SAM-dependent methyltransferase</fullName>
    </submittedName>
</protein>
<keyword evidence="6" id="KW-1185">Reference proteome</keyword>
<evidence type="ECO:0000256" key="1">
    <source>
        <dbReference type="ARBA" id="ARBA00008361"/>
    </source>
</evidence>
<dbReference type="Gene3D" id="3.40.50.150">
    <property type="entry name" value="Vaccinia Virus protein VP39"/>
    <property type="match status" value="1"/>
</dbReference>
<name>A0A4Z0LAL8_9FLAO</name>
<reference evidence="5 6" key="1">
    <citation type="submission" date="2019-04" db="EMBL/GenBank/DDBJ databases">
        <title>Flavobacterium sp. strain DS2-A Genome sequencing and assembly.</title>
        <authorList>
            <person name="Kim I."/>
        </authorList>
    </citation>
    <scope>NUCLEOTIDE SEQUENCE [LARGE SCALE GENOMIC DNA]</scope>
    <source>
        <strain evidence="5 6">DS2-A</strain>
    </source>
</reference>
<dbReference type="GO" id="GO:0008757">
    <property type="term" value="F:S-adenosylmethionine-dependent methyltransferase activity"/>
    <property type="evidence" value="ECO:0007669"/>
    <property type="project" value="InterPro"/>
</dbReference>
<dbReference type="OrthoDB" id="9797252at2"/>
<dbReference type="CDD" id="cd02440">
    <property type="entry name" value="AdoMet_MTases"/>
    <property type="match status" value="1"/>
</dbReference>
<dbReference type="InterPro" id="IPR051052">
    <property type="entry name" value="Diverse_substrate_MTase"/>
</dbReference>
<comment type="similarity">
    <text evidence="1">Belongs to the methyltransferase superfamily.</text>
</comment>
<evidence type="ECO:0000256" key="2">
    <source>
        <dbReference type="ARBA" id="ARBA00022603"/>
    </source>
</evidence>
<dbReference type="EMBL" id="SRLH01000004">
    <property type="protein sequence ID" value="TGD58118.1"/>
    <property type="molecule type" value="Genomic_DNA"/>
</dbReference>
<evidence type="ECO:0000256" key="3">
    <source>
        <dbReference type="ARBA" id="ARBA00022679"/>
    </source>
</evidence>
<keyword evidence="2 5" id="KW-0489">Methyltransferase</keyword>
<dbReference type="PANTHER" id="PTHR44942:SF4">
    <property type="entry name" value="METHYLTRANSFERASE TYPE 11 DOMAIN-CONTAINING PROTEIN"/>
    <property type="match status" value="1"/>
</dbReference>
<dbReference type="PANTHER" id="PTHR44942">
    <property type="entry name" value="METHYLTRANSF_11 DOMAIN-CONTAINING PROTEIN"/>
    <property type="match status" value="1"/>
</dbReference>
<evidence type="ECO:0000259" key="4">
    <source>
        <dbReference type="Pfam" id="PF08241"/>
    </source>
</evidence>
<proteinExistence type="inferred from homology"/>
<sequence>MKDYFSGNSSEYSKFRPHYPEDMIQEIIALAPNKNTALDVATGNGQVASRLAGSFQAVYATDISENQLQQAPVISNVLYQKMPAEHTDFQDRQFDLITVAQAIHWFDFDSFYKEVYRILKPDGVLAVLGYGFFSTNEDSNRILRRLYDDIVGPYWYPERQYLSEGYQTIPFPLVEIVNKKFSKEYTWSFEQLVGYLETWSATANYKAVNKENPIDLVYDDLKVSWEKGDKKVFFPMFLRVGKLKK</sequence>
<dbReference type="InterPro" id="IPR013216">
    <property type="entry name" value="Methyltransf_11"/>
</dbReference>
<accession>A0A4Z0LAL8</accession>
<dbReference type="RefSeq" id="WP_135526288.1">
    <property type="nucleotide sequence ID" value="NZ_SRLH01000004.1"/>
</dbReference>
<dbReference type="InterPro" id="IPR029063">
    <property type="entry name" value="SAM-dependent_MTases_sf"/>
</dbReference>
<dbReference type="Proteomes" id="UP000297407">
    <property type="component" value="Unassembled WGS sequence"/>
</dbReference>